<dbReference type="EMBL" id="CAKOGL010000026">
    <property type="protein sequence ID" value="CAH2103360.1"/>
    <property type="molecule type" value="Genomic_DNA"/>
</dbReference>
<proteinExistence type="predicted"/>
<evidence type="ECO:0000313" key="1">
    <source>
        <dbReference type="EMBL" id="CAH2103360.1"/>
    </source>
</evidence>
<reference evidence="1" key="1">
    <citation type="submission" date="2022-03" db="EMBL/GenBank/DDBJ databases">
        <authorList>
            <person name="Tunstrom K."/>
        </authorList>
    </citation>
    <scope>NUCLEOTIDE SEQUENCE</scope>
</reference>
<protein>
    <submittedName>
        <fullName evidence="1">Uncharacterized protein</fullName>
    </submittedName>
</protein>
<dbReference type="Proteomes" id="UP001153954">
    <property type="component" value="Unassembled WGS sequence"/>
</dbReference>
<evidence type="ECO:0000313" key="2">
    <source>
        <dbReference type="Proteomes" id="UP001153954"/>
    </source>
</evidence>
<name>A0AAU9UVA4_EUPED</name>
<sequence>MDVQRLPEPLAEILREIKKFYGQLYASVTQPIHNLIEHLRAELTRLYSEDIPDIDLHETGMVLEELKSTTHLA</sequence>
<gene>
    <name evidence="1" type="ORF">EEDITHA_LOCUS17885</name>
</gene>
<comment type="caution">
    <text evidence="1">The sequence shown here is derived from an EMBL/GenBank/DDBJ whole genome shotgun (WGS) entry which is preliminary data.</text>
</comment>
<accession>A0AAU9UVA4</accession>
<dbReference type="AlphaFoldDB" id="A0AAU9UVA4"/>
<organism evidence="1 2">
    <name type="scientific">Euphydryas editha</name>
    <name type="common">Edith's checkerspot</name>
    <dbReference type="NCBI Taxonomy" id="104508"/>
    <lineage>
        <taxon>Eukaryota</taxon>
        <taxon>Metazoa</taxon>
        <taxon>Ecdysozoa</taxon>
        <taxon>Arthropoda</taxon>
        <taxon>Hexapoda</taxon>
        <taxon>Insecta</taxon>
        <taxon>Pterygota</taxon>
        <taxon>Neoptera</taxon>
        <taxon>Endopterygota</taxon>
        <taxon>Lepidoptera</taxon>
        <taxon>Glossata</taxon>
        <taxon>Ditrysia</taxon>
        <taxon>Papilionoidea</taxon>
        <taxon>Nymphalidae</taxon>
        <taxon>Nymphalinae</taxon>
        <taxon>Euphydryas</taxon>
    </lineage>
</organism>
<keyword evidence="2" id="KW-1185">Reference proteome</keyword>